<protein>
    <submittedName>
        <fullName evidence="1">Uncharacterized protein</fullName>
    </submittedName>
</protein>
<dbReference type="OrthoDB" id="10032790at2759"/>
<accession>A0A1X7UQV0</accession>
<name>A0A1X7UQV0_AMPQE</name>
<dbReference type="InterPro" id="IPR051862">
    <property type="entry name" value="GT-like_domain_containing_1"/>
</dbReference>
<evidence type="ECO:0000313" key="1">
    <source>
        <dbReference type="EnsemblMetazoa" id="Aqu2.1.30036_001"/>
    </source>
</evidence>
<sequence>MMMEVDILTRRCLDLQIEATICGCYPLCPSDLVYPEIFPEDCLYNTPQQLFKK</sequence>
<dbReference type="STRING" id="400682.A0A1X7UQV0"/>
<organism evidence="1">
    <name type="scientific">Amphimedon queenslandica</name>
    <name type="common">Sponge</name>
    <dbReference type="NCBI Taxonomy" id="400682"/>
    <lineage>
        <taxon>Eukaryota</taxon>
        <taxon>Metazoa</taxon>
        <taxon>Porifera</taxon>
        <taxon>Demospongiae</taxon>
        <taxon>Heteroscleromorpha</taxon>
        <taxon>Haplosclerida</taxon>
        <taxon>Niphatidae</taxon>
        <taxon>Amphimedon</taxon>
    </lineage>
</organism>
<dbReference type="InParanoid" id="A0A1X7UQV0"/>
<dbReference type="PANTHER" id="PTHR13615:SF3">
    <property type="entry name" value="GLYCOSYLTRANSFERASE-LIKE DOMAIN-CONTAINING PROTEIN 1"/>
    <property type="match status" value="1"/>
</dbReference>
<dbReference type="EnsemblMetazoa" id="Aqu2.1.30036_001">
    <property type="protein sequence ID" value="Aqu2.1.30036_001"/>
    <property type="gene ID" value="Aqu2.1.30036"/>
</dbReference>
<dbReference type="AlphaFoldDB" id="A0A1X7UQV0"/>
<proteinExistence type="predicted"/>
<reference evidence="1" key="1">
    <citation type="submission" date="2017-05" db="UniProtKB">
        <authorList>
            <consortium name="EnsemblMetazoa"/>
        </authorList>
    </citation>
    <scope>IDENTIFICATION</scope>
</reference>
<dbReference type="PANTHER" id="PTHR13615">
    <property type="entry name" value="GLYCOSYLTRANSFERASE-LIKE 1"/>
    <property type="match status" value="1"/>
</dbReference>